<feature type="transmembrane region" description="Helical" evidence="6">
    <location>
        <begin position="367"/>
        <end position="386"/>
    </location>
</feature>
<feature type="transmembrane region" description="Helical" evidence="6">
    <location>
        <begin position="392"/>
        <end position="412"/>
    </location>
</feature>
<comment type="subcellular location">
    <subcellularLocation>
        <location evidence="1">Cell membrane</location>
        <topology evidence="1">Multi-pass membrane protein</topology>
    </subcellularLocation>
</comment>
<comment type="caution">
    <text evidence="8">The sequence shown here is derived from an EMBL/GenBank/DDBJ whole genome shotgun (WGS) entry which is preliminary data.</text>
</comment>
<feature type="domain" description="Major facilitator superfamily (MFS) profile" evidence="7">
    <location>
        <begin position="232"/>
        <end position="427"/>
    </location>
</feature>
<dbReference type="PROSITE" id="PS50850">
    <property type="entry name" value="MFS"/>
    <property type="match status" value="1"/>
</dbReference>
<evidence type="ECO:0000313" key="8">
    <source>
        <dbReference type="EMBL" id="RJL31791.1"/>
    </source>
</evidence>
<gene>
    <name evidence="8" type="ORF">D5H75_19060</name>
</gene>
<evidence type="ECO:0000256" key="2">
    <source>
        <dbReference type="ARBA" id="ARBA00022475"/>
    </source>
</evidence>
<feature type="transmembrane region" description="Helical" evidence="6">
    <location>
        <begin position="115"/>
        <end position="134"/>
    </location>
</feature>
<dbReference type="SUPFAM" id="SSF103473">
    <property type="entry name" value="MFS general substrate transporter"/>
    <property type="match status" value="1"/>
</dbReference>
<feature type="transmembrane region" description="Helical" evidence="6">
    <location>
        <begin position="30"/>
        <end position="51"/>
    </location>
</feature>
<feature type="transmembrane region" description="Helical" evidence="6">
    <location>
        <begin position="235"/>
        <end position="257"/>
    </location>
</feature>
<feature type="transmembrane region" description="Helical" evidence="6">
    <location>
        <begin position="325"/>
        <end position="346"/>
    </location>
</feature>
<feature type="transmembrane region" description="Helical" evidence="6">
    <location>
        <begin position="300"/>
        <end position="319"/>
    </location>
</feature>
<evidence type="ECO:0000256" key="4">
    <source>
        <dbReference type="ARBA" id="ARBA00022989"/>
    </source>
</evidence>
<reference evidence="8 9" key="1">
    <citation type="submission" date="2018-09" db="EMBL/GenBank/DDBJ databases">
        <title>YIM 75507 draft genome.</title>
        <authorList>
            <person name="Tang S."/>
            <person name="Feng Y."/>
        </authorList>
    </citation>
    <scope>NUCLEOTIDE SEQUENCE [LARGE SCALE GENOMIC DNA]</scope>
    <source>
        <strain evidence="8 9">YIM 75507</strain>
    </source>
</reference>
<dbReference type="GO" id="GO:0005886">
    <property type="term" value="C:plasma membrane"/>
    <property type="evidence" value="ECO:0007669"/>
    <property type="project" value="UniProtKB-SubCell"/>
</dbReference>
<dbReference type="AlphaFoldDB" id="A0A3A4ARN4"/>
<evidence type="ECO:0000256" key="1">
    <source>
        <dbReference type="ARBA" id="ARBA00004651"/>
    </source>
</evidence>
<feature type="transmembrane region" description="Helical" evidence="6">
    <location>
        <begin position="176"/>
        <end position="199"/>
    </location>
</feature>
<evidence type="ECO:0000259" key="7">
    <source>
        <dbReference type="PROSITE" id="PS50850"/>
    </source>
</evidence>
<sequence length="427" mass="45594">MASETVESAAAPVPGLWRHPDFLRLWTGQALSQFGSQITLVAIPLVAVVMLNASAAEMGLLGTLVRLPLLGFLFFGVFVDRMRRRRVLIWSDLGRAVVLAAIPALWLADGLSMPALYVVVFLLGLLTVFFQIAYRSYLPELVDVRQLADGNSKLQLTESLAQTLGPSAAAGLVRVLAAPLIILVDVVTYLASAVACALIRTPDRRPAAEEDGGNVLAAIWDGLRWVLRQPLLRPLAISAALYSMFVMGSLQAMFALYVLEGGPNVPVEWFGVILAFGGVGAIIGAWMSVRVMRRFGLGPVLLWSTVVGNLSLFLIPLAVRPVGLAIAMLAVAEFVTWMANQVFFVANMTLTQSITPGPKQGRVIGTIYSLGLIPAPLGTLGAGLLAEGIGLRHTLLIAVILGGLGPILLLVFSRVPRQREIPAPAEA</sequence>
<dbReference type="OrthoDB" id="9815525at2"/>
<feature type="transmembrane region" description="Helical" evidence="6">
    <location>
        <begin position="269"/>
        <end position="288"/>
    </location>
</feature>
<dbReference type="Proteomes" id="UP000265768">
    <property type="component" value="Unassembled WGS sequence"/>
</dbReference>
<dbReference type="RefSeq" id="WP_119927819.1">
    <property type="nucleotide sequence ID" value="NZ_QZEY01000006.1"/>
</dbReference>
<dbReference type="Gene3D" id="1.20.1250.20">
    <property type="entry name" value="MFS general substrate transporter like domains"/>
    <property type="match status" value="1"/>
</dbReference>
<dbReference type="Pfam" id="PF07690">
    <property type="entry name" value="MFS_1"/>
    <property type="match status" value="1"/>
</dbReference>
<dbReference type="InterPro" id="IPR036259">
    <property type="entry name" value="MFS_trans_sf"/>
</dbReference>
<organism evidence="8 9">
    <name type="scientific">Bailinhaonella thermotolerans</name>
    <dbReference type="NCBI Taxonomy" id="1070861"/>
    <lineage>
        <taxon>Bacteria</taxon>
        <taxon>Bacillati</taxon>
        <taxon>Actinomycetota</taxon>
        <taxon>Actinomycetes</taxon>
        <taxon>Streptosporangiales</taxon>
        <taxon>Streptosporangiaceae</taxon>
        <taxon>Bailinhaonella</taxon>
    </lineage>
</organism>
<keyword evidence="9" id="KW-1185">Reference proteome</keyword>
<dbReference type="EMBL" id="QZEY01000006">
    <property type="protein sequence ID" value="RJL31791.1"/>
    <property type="molecule type" value="Genomic_DNA"/>
</dbReference>
<dbReference type="GO" id="GO:0022857">
    <property type="term" value="F:transmembrane transporter activity"/>
    <property type="evidence" value="ECO:0007669"/>
    <property type="project" value="InterPro"/>
</dbReference>
<dbReference type="PANTHER" id="PTHR23513">
    <property type="entry name" value="INTEGRAL MEMBRANE EFFLUX PROTEIN-RELATED"/>
    <property type="match status" value="1"/>
</dbReference>
<feature type="transmembrane region" description="Helical" evidence="6">
    <location>
        <begin position="58"/>
        <end position="75"/>
    </location>
</feature>
<evidence type="ECO:0000256" key="6">
    <source>
        <dbReference type="SAM" id="Phobius"/>
    </source>
</evidence>
<keyword evidence="3 6" id="KW-0812">Transmembrane</keyword>
<dbReference type="CDD" id="cd06173">
    <property type="entry name" value="MFS_MefA_like"/>
    <property type="match status" value="1"/>
</dbReference>
<dbReference type="InterPro" id="IPR011701">
    <property type="entry name" value="MFS"/>
</dbReference>
<keyword evidence="2" id="KW-1003">Cell membrane</keyword>
<accession>A0A3A4ARN4</accession>
<name>A0A3A4ARN4_9ACTN</name>
<keyword evidence="4 6" id="KW-1133">Transmembrane helix</keyword>
<proteinExistence type="predicted"/>
<dbReference type="PANTHER" id="PTHR23513:SF6">
    <property type="entry name" value="MAJOR FACILITATOR SUPERFAMILY ASSOCIATED DOMAIN-CONTAINING PROTEIN"/>
    <property type="match status" value="1"/>
</dbReference>
<protein>
    <submittedName>
        <fullName evidence="8">MFS transporter</fullName>
    </submittedName>
</protein>
<evidence type="ECO:0000256" key="5">
    <source>
        <dbReference type="ARBA" id="ARBA00023136"/>
    </source>
</evidence>
<evidence type="ECO:0000313" key="9">
    <source>
        <dbReference type="Proteomes" id="UP000265768"/>
    </source>
</evidence>
<evidence type="ECO:0000256" key="3">
    <source>
        <dbReference type="ARBA" id="ARBA00022692"/>
    </source>
</evidence>
<keyword evidence="5 6" id="KW-0472">Membrane</keyword>
<dbReference type="InterPro" id="IPR020846">
    <property type="entry name" value="MFS_dom"/>
</dbReference>